<feature type="compositionally biased region" description="Low complexity" evidence="1">
    <location>
        <begin position="733"/>
        <end position="751"/>
    </location>
</feature>
<dbReference type="GO" id="GO:0003700">
    <property type="term" value="F:DNA-binding transcription factor activity"/>
    <property type="evidence" value="ECO:0007669"/>
    <property type="project" value="TreeGrafter"/>
</dbReference>
<keyword evidence="2" id="KW-1133">Transmembrane helix</keyword>
<dbReference type="Pfam" id="PF24179">
    <property type="entry name" value="NTE_Ploop"/>
    <property type="match status" value="1"/>
</dbReference>
<feature type="region of interest" description="Disordered" evidence="1">
    <location>
        <begin position="553"/>
        <end position="576"/>
    </location>
</feature>
<organism evidence="4 5">
    <name type="scientific">Thelonectria olida</name>
    <dbReference type="NCBI Taxonomy" id="1576542"/>
    <lineage>
        <taxon>Eukaryota</taxon>
        <taxon>Fungi</taxon>
        <taxon>Dikarya</taxon>
        <taxon>Ascomycota</taxon>
        <taxon>Pezizomycotina</taxon>
        <taxon>Sordariomycetes</taxon>
        <taxon>Hypocreomycetidae</taxon>
        <taxon>Hypocreales</taxon>
        <taxon>Nectriaceae</taxon>
        <taxon>Thelonectria</taxon>
    </lineage>
</organism>
<accession>A0A9P8WCC0</accession>
<dbReference type="InterPro" id="IPR000595">
    <property type="entry name" value="cNMP-bd_dom"/>
</dbReference>
<comment type="caution">
    <text evidence="4">The sequence shown here is derived from an EMBL/GenBank/DDBJ whole genome shotgun (WGS) entry which is preliminary data.</text>
</comment>
<sequence length="1092" mass="120321">MASDLSNAAQAVNAITTSVSHAVSSLPADMSSLPATVAADGSYSWLGLFGWLIWFILHVVSTILYWVIRIATINFPSILYHLFSTSWTVTMNATTLMFIMAGIFSAGSWVVRYRILNMYSRLPPEPQRKEPEIDLFPDTHEEGAKSGLSSYLDEFLSAIKIFGYLERPVFHELTRSMQTRKLIAGETINLEEEKGFCIVVDGLVEIFVKSGRGPRAAAAPRRDLNMDSSDDDDAAPGQQRYQLLTEVRNGAPMSSLFSIMSLFTEDVKLRPRDDDSPVPSVRSRSAKHASFSRSSIPRIPSDVHLPMTSSPQMQDDDDESGPHDSFGPSSPENDQRTSKIPHMSLDGIAPGNGKRPSIHRKETSSAHPDIIARATVDTTIAIIPASAFRRLIKIYPKATSHIVHVILSRFQRVTLSQAFNYLGLTSEVLQTEKNMIKYTMCQLPNILRGDALTRLKEKFSRERERIGKDEETKGIALHNAAATRRRRSSTTLRKEVMLQSMSKHRATSYVTSTIAPPRERSSPHTPSPGDLLANIQLARGVGRVEGRSPILMSRQDTNPLDSRTLNNPFDPQRHGRITIDPRESVDEDNLFRASILECMFKTLGLDTSGNSSRDPESIEASPRLVSWDQRRSKALFTGTASTNAFGFIGPYDGSADGDAESLTSSGIALHTPPDVHVLAHDMKDEVEIVFFPKGSVLVEQGERNPGLYYVIDGFLDIGTSGEEDSHNIIHATGPGSFSPGPSSPDPSAMGSFPNLAHTEAARDQAETQKGKPHRRSVALVKPGGLAGYIGSVSSYRSFIDVVAKTDVYVGFLPRASLERIVDRYPIVLLTMAKRLTDILPRLILHIDFALEWVQVNAGQVLFHEGDESEAIYIVLNGRLRLLQDRKDGGVSSRAEFGQGDSVGELEVLTESSRPGTLHAIRDTELVKFPRTLFNSLAQEHPNITIKISKIIASRMRAVLDDSANILGKDPSLTPTINLRKSTMNIRTVAILPVTTGVPVVEFGNRLMAALAQVGPTNGATSLNQAAILNHLGKHAFNRMGKLKLAQYLADLEEKYGLVVYVAGKHIRFPFPLPHVMMRKPMPEAKPMLVHKL</sequence>
<feature type="domain" description="Cyclic nucleotide-binding" evidence="3">
    <location>
        <begin position="834"/>
        <end position="954"/>
    </location>
</feature>
<evidence type="ECO:0000256" key="1">
    <source>
        <dbReference type="SAM" id="MobiDB-lite"/>
    </source>
</evidence>
<evidence type="ECO:0000256" key="2">
    <source>
        <dbReference type="SAM" id="Phobius"/>
    </source>
</evidence>
<protein>
    <recommendedName>
        <fullName evidence="3">Cyclic nucleotide-binding domain-containing protein</fullName>
    </recommendedName>
</protein>
<keyword evidence="2" id="KW-0472">Membrane</keyword>
<feature type="region of interest" description="Disordered" evidence="1">
    <location>
        <begin position="507"/>
        <end position="529"/>
    </location>
</feature>
<dbReference type="PROSITE" id="PS50042">
    <property type="entry name" value="CNMP_BINDING_3"/>
    <property type="match status" value="2"/>
</dbReference>
<keyword evidence="2" id="KW-0812">Transmembrane</keyword>
<feature type="transmembrane region" description="Helical" evidence="2">
    <location>
        <begin position="48"/>
        <end position="68"/>
    </location>
</feature>
<feature type="domain" description="Cyclic nucleotide-binding" evidence="3">
    <location>
        <begin position="681"/>
        <end position="737"/>
    </location>
</feature>
<dbReference type="GO" id="GO:0016787">
    <property type="term" value="F:hydrolase activity"/>
    <property type="evidence" value="ECO:0007669"/>
    <property type="project" value="UniProtKB-ARBA"/>
</dbReference>
<dbReference type="InterPro" id="IPR056556">
    <property type="entry name" value="NTE1_P-loop_dom"/>
</dbReference>
<feature type="compositionally biased region" description="Polar residues" evidence="1">
    <location>
        <begin position="554"/>
        <end position="569"/>
    </location>
</feature>
<gene>
    <name evidence="4" type="ORF">B0T10DRAFT_477502</name>
</gene>
<dbReference type="GO" id="GO:0005829">
    <property type="term" value="C:cytosol"/>
    <property type="evidence" value="ECO:0007669"/>
    <property type="project" value="TreeGrafter"/>
</dbReference>
<dbReference type="PANTHER" id="PTHR24567">
    <property type="entry name" value="CRP FAMILY TRANSCRIPTIONAL REGULATORY PROTEIN"/>
    <property type="match status" value="1"/>
</dbReference>
<dbReference type="CDD" id="cd00038">
    <property type="entry name" value="CAP_ED"/>
    <property type="match status" value="2"/>
</dbReference>
<evidence type="ECO:0000313" key="5">
    <source>
        <dbReference type="Proteomes" id="UP000777438"/>
    </source>
</evidence>
<dbReference type="InterPro" id="IPR018490">
    <property type="entry name" value="cNMP-bd_dom_sf"/>
</dbReference>
<feature type="region of interest" description="Disordered" evidence="1">
    <location>
        <begin position="217"/>
        <end position="236"/>
    </location>
</feature>
<evidence type="ECO:0000259" key="3">
    <source>
        <dbReference type="PROSITE" id="PS50042"/>
    </source>
</evidence>
<evidence type="ECO:0000313" key="4">
    <source>
        <dbReference type="EMBL" id="KAH6895263.1"/>
    </source>
</evidence>
<dbReference type="Pfam" id="PF00027">
    <property type="entry name" value="cNMP_binding"/>
    <property type="match status" value="1"/>
</dbReference>
<keyword evidence="5" id="KW-1185">Reference proteome</keyword>
<name>A0A9P8WCC0_9HYPO</name>
<dbReference type="FunFam" id="2.60.120.10:FF:000062">
    <property type="entry name" value="Lysophospholipase NTE1"/>
    <property type="match status" value="1"/>
</dbReference>
<dbReference type="InterPro" id="IPR014710">
    <property type="entry name" value="RmlC-like_jellyroll"/>
</dbReference>
<dbReference type="EMBL" id="JAGPYM010000004">
    <property type="protein sequence ID" value="KAH6895263.1"/>
    <property type="molecule type" value="Genomic_DNA"/>
</dbReference>
<dbReference type="Gene3D" id="2.60.120.10">
    <property type="entry name" value="Jelly Rolls"/>
    <property type="match status" value="3"/>
</dbReference>
<reference evidence="4 5" key="1">
    <citation type="journal article" date="2021" name="Nat. Commun.">
        <title>Genetic determinants of endophytism in the Arabidopsis root mycobiome.</title>
        <authorList>
            <person name="Mesny F."/>
            <person name="Miyauchi S."/>
            <person name="Thiergart T."/>
            <person name="Pickel B."/>
            <person name="Atanasova L."/>
            <person name="Karlsson M."/>
            <person name="Huettel B."/>
            <person name="Barry K.W."/>
            <person name="Haridas S."/>
            <person name="Chen C."/>
            <person name="Bauer D."/>
            <person name="Andreopoulos W."/>
            <person name="Pangilinan J."/>
            <person name="LaButti K."/>
            <person name="Riley R."/>
            <person name="Lipzen A."/>
            <person name="Clum A."/>
            <person name="Drula E."/>
            <person name="Henrissat B."/>
            <person name="Kohler A."/>
            <person name="Grigoriev I.V."/>
            <person name="Martin F.M."/>
            <person name="Hacquard S."/>
        </authorList>
    </citation>
    <scope>NUCLEOTIDE SEQUENCE [LARGE SCALE GENOMIC DNA]</scope>
    <source>
        <strain evidence="4 5">MPI-CAGE-CH-0241</strain>
    </source>
</reference>
<dbReference type="PANTHER" id="PTHR24567:SF74">
    <property type="entry name" value="HTH-TYPE TRANSCRIPTIONAL REGULATOR ARCR"/>
    <property type="match status" value="1"/>
</dbReference>
<proteinExistence type="predicted"/>
<feature type="transmembrane region" description="Helical" evidence="2">
    <location>
        <begin position="89"/>
        <end position="111"/>
    </location>
</feature>
<dbReference type="SMART" id="SM00100">
    <property type="entry name" value="cNMP"/>
    <property type="match status" value="2"/>
</dbReference>
<feature type="region of interest" description="Disordered" evidence="1">
    <location>
        <begin position="732"/>
        <end position="753"/>
    </location>
</feature>
<dbReference type="Proteomes" id="UP000777438">
    <property type="component" value="Unassembled WGS sequence"/>
</dbReference>
<feature type="region of interest" description="Disordered" evidence="1">
    <location>
        <begin position="269"/>
        <end position="366"/>
    </location>
</feature>
<dbReference type="InterPro" id="IPR050397">
    <property type="entry name" value="Env_Response_Regulators"/>
</dbReference>
<dbReference type="SUPFAM" id="SSF51206">
    <property type="entry name" value="cAMP-binding domain-like"/>
    <property type="match status" value="3"/>
</dbReference>
<dbReference type="OrthoDB" id="421051at2759"/>
<dbReference type="AlphaFoldDB" id="A0A9P8WCC0"/>